<keyword evidence="2" id="KW-1185">Reference proteome</keyword>
<gene>
    <name evidence="1" type="ORF">RCOM_1488560</name>
</gene>
<evidence type="ECO:0000313" key="1">
    <source>
        <dbReference type="EMBL" id="EEF46376.1"/>
    </source>
</evidence>
<protein>
    <submittedName>
        <fullName evidence="1">Uncharacterized protein</fullName>
    </submittedName>
</protein>
<accession>B9RQD7</accession>
<dbReference type="InParanoid" id="B9RQD7"/>
<dbReference type="AlphaFoldDB" id="B9RQD7"/>
<dbReference type="EMBL" id="EQ973801">
    <property type="protein sequence ID" value="EEF46376.1"/>
    <property type="molecule type" value="Genomic_DNA"/>
</dbReference>
<sequence>MKVAKSLQQSDDQIYRCIVYYRYVDNLGTRFVSSCVGSSPDCPDDAKNAAAMGALDHLNAIYQLDIIDYNFRNVLIYKLNYEYYENHGVSMLRNAYDQLCAQFETLAGKYESLLKIVRKINSYVGRVCDIL</sequence>
<evidence type="ECO:0000313" key="2">
    <source>
        <dbReference type="Proteomes" id="UP000008311"/>
    </source>
</evidence>
<name>B9RQD7_RICCO</name>
<organism evidence="1 2">
    <name type="scientific">Ricinus communis</name>
    <name type="common">Castor bean</name>
    <dbReference type="NCBI Taxonomy" id="3988"/>
    <lineage>
        <taxon>Eukaryota</taxon>
        <taxon>Viridiplantae</taxon>
        <taxon>Streptophyta</taxon>
        <taxon>Embryophyta</taxon>
        <taxon>Tracheophyta</taxon>
        <taxon>Spermatophyta</taxon>
        <taxon>Magnoliopsida</taxon>
        <taxon>eudicotyledons</taxon>
        <taxon>Gunneridae</taxon>
        <taxon>Pentapetalae</taxon>
        <taxon>rosids</taxon>
        <taxon>fabids</taxon>
        <taxon>Malpighiales</taxon>
        <taxon>Euphorbiaceae</taxon>
        <taxon>Acalyphoideae</taxon>
        <taxon>Acalypheae</taxon>
        <taxon>Ricinus</taxon>
    </lineage>
</organism>
<dbReference type="Proteomes" id="UP000008311">
    <property type="component" value="Unassembled WGS sequence"/>
</dbReference>
<reference evidence="2" key="1">
    <citation type="journal article" date="2010" name="Nat. Biotechnol.">
        <title>Draft genome sequence of the oilseed species Ricinus communis.</title>
        <authorList>
            <person name="Chan A.P."/>
            <person name="Crabtree J."/>
            <person name="Zhao Q."/>
            <person name="Lorenzi H."/>
            <person name="Orvis J."/>
            <person name="Puiu D."/>
            <person name="Melake-Berhan A."/>
            <person name="Jones K.M."/>
            <person name="Redman J."/>
            <person name="Chen G."/>
            <person name="Cahoon E.B."/>
            <person name="Gedil M."/>
            <person name="Stanke M."/>
            <person name="Haas B.J."/>
            <person name="Wortman J.R."/>
            <person name="Fraser-Liggett C.M."/>
            <person name="Ravel J."/>
            <person name="Rabinowicz P.D."/>
        </authorList>
    </citation>
    <scope>NUCLEOTIDE SEQUENCE [LARGE SCALE GENOMIC DNA]</scope>
    <source>
        <strain evidence="2">cv. Hale</strain>
    </source>
</reference>
<proteinExistence type="predicted"/>